<evidence type="ECO:0000256" key="8">
    <source>
        <dbReference type="ARBA" id="ARBA00023232"/>
    </source>
</evidence>
<dbReference type="GO" id="GO:0004411">
    <property type="term" value="F:homogentisate 1,2-dioxygenase activity"/>
    <property type="evidence" value="ECO:0007669"/>
    <property type="project" value="UniProtKB-UniRule"/>
</dbReference>
<evidence type="ECO:0000256" key="6">
    <source>
        <dbReference type="ARBA" id="ARBA00023002"/>
    </source>
</evidence>
<dbReference type="InterPro" id="IPR046452">
    <property type="entry name" value="HgmA_N"/>
</dbReference>
<dbReference type="PANTHER" id="PTHR11056:SF0">
    <property type="entry name" value="HOMOGENTISATE 1,2-DIOXYGENASE"/>
    <property type="match status" value="1"/>
</dbReference>
<feature type="binding site" evidence="11">
    <location>
        <position position="336"/>
    </location>
    <ligand>
        <name>Fe cation</name>
        <dbReference type="ChEBI" id="CHEBI:24875"/>
    </ligand>
</feature>
<dbReference type="FunFam" id="2.60.120.10:FF:000034">
    <property type="entry name" value="Homogentisate 1,2-dioxygenase"/>
    <property type="match status" value="1"/>
</dbReference>
<accession>A0A0B3YSR5</accession>
<evidence type="ECO:0000256" key="11">
    <source>
        <dbReference type="PIRSR" id="PIRSR605708-2"/>
    </source>
</evidence>
<feature type="domain" description="Homogentisate 1,2-dioxygenase C-terminal" evidence="12">
    <location>
        <begin position="275"/>
        <end position="425"/>
    </location>
</feature>
<dbReference type="NCBIfam" id="TIGR01015">
    <property type="entry name" value="hmgA"/>
    <property type="match status" value="1"/>
</dbReference>
<feature type="binding site" evidence="11">
    <location>
        <position position="366"/>
    </location>
    <ligand>
        <name>homogentisate</name>
        <dbReference type="ChEBI" id="CHEBI:16169"/>
    </ligand>
</feature>
<dbReference type="OrthoDB" id="9811253at2"/>
<keyword evidence="7 11" id="KW-0408">Iron</keyword>
<evidence type="ECO:0000259" key="13">
    <source>
        <dbReference type="Pfam" id="PF20510"/>
    </source>
</evidence>
<dbReference type="InterPro" id="IPR011051">
    <property type="entry name" value="RmlC_Cupin_sf"/>
</dbReference>
<dbReference type="SUPFAM" id="SSF51182">
    <property type="entry name" value="RmlC-like cupins"/>
    <property type="match status" value="1"/>
</dbReference>
<dbReference type="Pfam" id="PF04209">
    <property type="entry name" value="HgmA_C"/>
    <property type="match status" value="1"/>
</dbReference>
<dbReference type="GO" id="GO:0046872">
    <property type="term" value="F:metal ion binding"/>
    <property type="evidence" value="ECO:0007669"/>
    <property type="project" value="UniProtKB-KW"/>
</dbReference>
<keyword evidence="6 14" id="KW-0560">Oxidoreductase</keyword>
<dbReference type="Proteomes" id="UP000031197">
    <property type="component" value="Unassembled WGS sequence"/>
</dbReference>
<sequence length="431" mass="48493">MDNLSYLTGFNNEHETEALPGALPKGQFSPQKVNYKLYAEQFSSTAFTAPRAENRRSWTYRLRPSIAMGDFEKIDNGLVRTAPESDVHCPPNVLRWDPVPLPEKDVDFVDSLVTIATNGDAKAQVGMGIHCYSASANMQNRVFYSSDGEMLIVPQLGDMLITTEFGRLNLSVGEIAVIPRGVRFAVNPINGPIRGYICENYGHPFVLPERGPVGANGYANQRDFCYPTAWFEDDETPHTLVNKFCGNLFEAKLAHSPFDVVAWVGNSAPYKYDLSRFNVMNTVSFDHPDPSIFTVLTSPSELEGTANVDFVIFPPRWMVAENTFRPPYYHRNIMSEFMGLIEGMYDAKEHGFVPGGMSLHNCMTPHGPEAEVFEKASNAELSPQRYENTLAFMFESRYAIAPTEFALNSNIRQRDYLACWKGLKKYYDGEK</sequence>
<keyword evidence="3 11" id="KW-0479">Metal-binding</keyword>
<dbReference type="InterPro" id="IPR005708">
    <property type="entry name" value="Homogentis_dOase"/>
</dbReference>
<dbReference type="Gene3D" id="2.60.120.10">
    <property type="entry name" value="Jelly Rolls"/>
    <property type="match status" value="1"/>
</dbReference>
<dbReference type="EMBL" id="JWLW01000001">
    <property type="protein sequence ID" value="KHT57802.1"/>
    <property type="molecule type" value="Genomic_DNA"/>
</dbReference>
<dbReference type="InterPro" id="IPR046451">
    <property type="entry name" value="HgmA_C"/>
</dbReference>
<feature type="binding site" evidence="11">
    <location>
        <position position="345"/>
    </location>
    <ligand>
        <name>homogentisate</name>
        <dbReference type="ChEBI" id="CHEBI:16169"/>
    </ligand>
</feature>
<evidence type="ECO:0000256" key="2">
    <source>
        <dbReference type="ARBA" id="ARBA00007757"/>
    </source>
</evidence>
<keyword evidence="8" id="KW-0585">Phenylalanine catabolism</keyword>
<dbReference type="CDD" id="cd07000">
    <property type="entry name" value="cupin_HGO_N"/>
    <property type="match status" value="1"/>
</dbReference>
<evidence type="ECO:0000259" key="12">
    <source>
        <dbReference type="Pfam" id="PF04209"/>
    </source>
</evidence>
<proteinExistence type="inferred from homology"/>
<dbReference type="PANTHER" id="PTHR11056">
    <property type="entry name" value="HOMOGENTISATE 1,2-DIOXYGENASE"/>
    <property type="match status" value="1"/>
</dbReference>
<comment type="caution">
    <text evidence="14">The sequence shown here is derived from an EMBL/GenBank/DDBJ whole genome shotgun (WGS) entry which is preliminary data.</text>
</comment>
<name>A0A0B3YSR5_9ALTE</name>
<reference evidence="14 15" key="1">
    <citation type="submission" date="2014-12" db="EMBL/GenBank/DDBJ databases">
        <title>Genome sequencing of Alteromonas marina AD001.</title>
        <authorList>
            <person name="Adrian T.G.S."/>
            <person name="Chan K.G."/>
        </authorList>
    </citation>
    <scope>NUCLEOTIDE SEQUENCE [LARGE SCALE GENOMIC DNA]</scope>
    <source>
        <strain evidence="14 15">AD001</strain>
    </source>
</reference>
<keyword evidence="5 14" id="KW-0223">Dioxygenase</keyword>
<dbReference type="EC" id="1.13.11.5" evidence="9"/>
<dbReference type="GO" id="GO:0006559">
    <property type="term" value="P:L-phenylalanine catabolic process"/>
    <property type="evidence" value="ECO:0007669"/>
    <property type="project" value="UniProtKB-UniRule"/>
</dbReference>
<feature type="binding site" evidence="11">
    <location>
        <position position="330"/>
    </location>
    <ligand>
        <name>Fe cation</name>
        <dbReference type="ChEBI" id="CHEBI:24875"/>
    </ligand>
</feature>
<feature type="binding site" evidence="11">
    <location>
        <position position="366"/>
    </location>
    <ligand>
        <name>Fe cation</name>
        <dbReference type="ChEBI" id="CHEBI:24875"/>
    </ligand>
</feature>
<keyword evidence="15" id="KW-1185">Reference proteome</keyword>
<evidence type="ECO:0000256" key="5">
    <source>
        <dbReference type="ARBA" id="ARBA00022964"/>
    </source>
</evidence>
<organism evidence="14 15">
    <name type="scientific">Alteromonas marina</name>
    <dbReference type="NCBI Taxonomy" id="203795"/>
    <lineage>
        <taxon>Bacteria</taxon>
        <taxon>Pseudomonadati</taxon>
        <taxon>Pseudomonadota</taxon>
        <taxon>Gammaproteobacteria</taxon>
        <taxon>Alteromonadales</taxon>
        <taxon>Alteromonadaceae</taxon>
        <taxon>Alteromonas/Salinimonas group</taxon>
        <taxon>Alteromonas</taxon>
    </lineage>
</organism>
<evidence type="ECO:0000256" key="10">
    <source>
        <dbReference type="PIRSR" id="PIRSR605708-1"/>
    </source>
</evidence>
<evidence type="ECO:0000256" key="7">
    <source>
        <dbReference type="ARBA" id="ARBA00023004"/>
    </source>
</evidence>
<feature type="active site" description="Proton acceptor" evidence="10">
    <location>
        <position position="287"/>
    </location>
</feature>
<dbReference type="InterPro" id="IPR014710">
    <property type="entry name" value="RmlC-like_jellyroll"/>
</dbReference>
<evidence type="ECO:0000313" key="14">
    <source>
        <dbReference type="EMBL" id="KHT57802.1"/>
    </source>
</evidence>
<evidence type="ECO:0000313" key="15">
    <source>
        <dbReference type="Proteomes" id="UP000031197"/>
    </source>
</evidence>
<keyword evidence="4" id="KW-0828">Tyrosine catabolism</keyword>
<evidence type="ECO:0000256" key="4">
    <source>
        <dbReference type="ARBA" id="ARBA00022878"/>
    </source>
</evidence>
<dbReference type="Pfam" id="PF20510">
    <property type="entry name" value="HgmA_N"/>
    <property type="match status" value="1"/>
</dbReference>
<gene>
    <name evidence="14" type="ORF">RJ41_00210</name>
</gene>
<comment type="cofactor">
    <cofactor evidence="1 11">
        <name>Fe cation</name>
        <dbReference type="ChEBI" id="CHEBI:24875"/>
    </cofactor>
</comment>
<feature type="domain" description="Homogentisate 1,2-dioxygenase N-terminal" evidence="13">
    <location>
        <begin position="6"/>
        <end position="274"/>
    </location>
</feature>
<comment type="similarity">
    <text evidence="2">Belongs to the homogentisate dioxygenase family.</text>
</comment>
<dbReference type="RefSeq" id="WP_039216208.1">
    <property type="nucleotide sequence ID" value="NZ_JWLW01000001.1"/>
</dbReference>
<evidence type="ECO:0000256" key="1">
    <source>
        <dbReference type="ARBA" id="ARBA00001962"/>
    </source>
</evidence>
<dbReference type="AlphaFoldDB" id="A0A0B3YSR5"/>
<evidence type="ECO:0000256" key="9">
    <source>
        <dbReference type="NCBIfam" id="TIGR01015"/>
    </source>
</evidence>
<protein>
    <recommendedName>
        <fullName evidence="9">Homogentisate 1,2-dioxygenase</fullName>
        <ecNumber evidence="9">1.13.11.5</ecNumber>
    </recommendedName>
</protein>
<dbReference type="GO" id="GO:0006572">
    <property type="term" value="P:L-tyrosine catabolic process"/>
    <property type="evidence" value="ECO:0007669"/>
    <property type="project" value="UniProtKB-UniRule"/>
</dbReference>
<dbReference type="GO" id="GO:0005737">
    <property type="term" value="C:cytoplasm"/>
    <property type="evidence" value="ECO:0007669"/>
    <property type="project" value="TreeGrafter"/>
</dbReference>
<evidence type="ECO:0000256" key="3">
    <source>
        <dbReference type="ARBA" id="ARBA00022723"/>
    </source>
</evidence>